<accession>A0A940WWS1</accession>
<dbReference type="InterPro" id="IPR050546">
    <property type="entry name" value="Glycosyl_Hydrlase_16"/>
</dbReference>
<sequence length="289" mass="32199">MVVDAAWGRRDEGVKSGRAAICLLALLLLACAGHATGQLPTQQAAWRFADVPAWQDEFDYQGKPDRAKWGYDIGGDGWGNHELQYYGKRKANAYVEKGVLNIVARRQRRKGSDFTSARLVSKGKGDFLYGRFEARAKLPPGVGTWPAIWLLPTDWAYGGWPRSGEIDMMEHVGYDPGRVHVSVHTQAYNHIAGTQKTSVTPVPDATSQFHRYRIDWTPDAIRGYIDDAPVFEFRNEGSGADAWPFDRRFHWLLNVAVGGDWGGKQGVDAAAFPATMQVDYVRVYPLLGN</sequence>
<dbReference type="EMBL" id="JAGKTC010000001">
    <property type="protein sequence ID" value="MBP3982835.1"/>
    <property type="molecule type" value="Genomic_DNA"/>
</dbReference>
<dbReference type="InterPro" id="IPR000757">
    <property type="entry name" value="Beta-glucanase-like"/>
</dbReference>
<evidence type="ECO:0000256" key="1">
    <source>
        <dbReference type="ARBA" id="ARBA00006865"/>
    </source>
</evidence>
<dbReference type="Pfam" id="PF00722">
    <property type="entry name" value="Glyco_hydro_16"/>
    <property type="match status" value="1"/>
</dbReference>
<dbReference type="SUPFAM" id="SSF49899">
    <property type="entry name" value="Concanavalin A-like lectins/glucanases"/>
    <property type="match status" value="1"/>
</dbReference>
<name>A0A940WWS1_9GAMM</name>
<dbReference type="Gene3D" id="2.60.120.200">
    <property type="match status" value="1"/>
</dbReference>
<dbReference type="PROSITE" id="PS51762">
    <property type="entry name" value="GH16_2"/>
    <property type="match status" value="1"/>
</dbReference>
<dbReference type="GO" id="GO:0004553">
    <property type="term" value="F:hydrolase activity, hydrolyzing O-glycosyl compounds"/>
    <property type="evidence" value="ECO:0007669"/>
    <property type="project" value="InterPro"/>
</dbReference>
<evidence type="ECO:0000313" key="3">
    <source>
        <dbReference type="EMBL" id="MBP3982835.1"/>
    </source>
</evidence>
<dbReference type="PANTHER" id="PTHR10963:SF55">
    <property type="entry name" value="GLYCOSIDE HYDROLASE FAMILY 16 PROTEIN"/>
    <property type="match status" value="1"/>
</dbReference>
<comment type="caution">
    <text evidence="3">The sequence shown here is derived from an EMBL/GenBank/DDBJ whole genome shotgun (WGS) entry which is preliminary data.</text>
</comment>
<reference evidence="3" key="1">
    <citation type="journal article" date="2016" name="Int. J. Syst. Evol. Microbiol.">
        <title>Pseudoxanthomonas helianthi sp. nov., isolated from roots of Jerusalem artichoke (Helianthus tuberosus).</title>
        <authorList>
            <person name="Kittiwongwattana C."/>
            <person name="Thawai C."/>
        </authorList>
    </citation>
    <scope>NUCLEOTIDE SEQUENCE</scope>
    <source>
        <strain evidence="3">110414</strain>
    </source>
</reference>
<gene>
    <name evidence="3" type="ORF">J5837_00240</name>
</gene>
<comment type="similarity">
    <text evidence="1">Belongs to the glycosyl hydrolase 16 family.</text>
</comment>
<proteinExistence type="inferred from homology"/>
<dbReference type="PANTHER" id="PTHR10963">
    <property type="entry name" value="GLYCOSYL HYDROLASE-RELATED"/>
    <property type="match status" value="1"/>
</dbReference>
<reference evidence="3" key="2">
    <citation type="submission" date="2021-03" db="EMBL/GenBank/DDBJ databases">
        <authorList>
            <person name="Cao W."/>
        </authorList>
    </citation>
    <scope>NUCLEOTIDE SEQUENCE</scope>
    <source>
        <strain evidence="3">110414</strain>
    </source>
</reference>
<protein>
    <submittedName>
        <fullName evidence="3">Glycoside hydrolase family 16 protein</fullName>
    </submittedName>
</protein>
<evidence type="ECO:0000259" key="2">
    <source>
        <dbReference type="PROSITE" id="PS51762"/>
    </source>
</evidence>
<dbReference type="AlphaFoldDB" id="A0A940WWS1"/>
<dbReference type="GO" id="GO:0005975">
    <property type="term" value="P:carbohydrate metabolic process"/>
    <property type="evidence" value="ECO:0007669"/>
    <property type="project" value="InterPro"/>
</dbReference>
<dbReference type="CDD" id="cd08023">
    <property type="entry name" value="GH16_laminarinase_like"/>
    <property type="match status" value="1"/>
</dbReference>
<dbReference type="InterPro" id="IPR013320">
    <property type="entry name" value="ConA-like_dom_sf"/>
</dbReference>
<keyword evidence="3" id="KW-0378">Hydrolase</keyword>
<feature type="domain" description="GH16" evidence="2">
    <location>
        <begin position="44"/>
        <end position="289"/>
    </location>
</feature>
<dbReference type="Proteomes" id="UP000673447">
    <property type="component" value="Unassembled WGS sequence"/>
</dbReference>
<keyword evidence="4" id="KW-1185">Reference proteome</keyword>
<evidence type="ECO:0000313" key="4">
    <source>
        <dbReference type="Proteomes" id="UP000673447"/>
    </source>
</evidence>
<organism evidence="3 4">
    <name type="scientific">Pseudoxanthomonas helianthi</name>
    <dbReference type="NCBI Taxonomy" id="1453541"/>
    <lineage>
        <taxon>Bacteria</taxon>
        <taxon>Pseudomonadati</taxon>
        <taxon>Pseudomonadota</taxon>
        <taxon>Gammaproteobacteria</taxon>
        <taxon>Lysobacterales</taxon>
        <taxon>Lysobacteraceae</taxon>
        <taxon>Pseudoxanthomonas</taxon>
    </lineage>
</organism>